<keyword evidence="7" id="KW-1185">Reference proteome</keyword>
<dbReference type="GO" id="GO:0016020">
    <property type="term" value="C:membrane"/>
    <property type="evidence" value="ECO:0007669"/>
    <property type="project" value="UniProtKB-SubCell"/>
</dbReference>
<accession>A0A564YLP0</accession>
<dbReference type="Proteomes" id="UP000321570">
    <property type="component" value="Unassembled WGS sequence"/>
</dbReference>
<sequence>MTYLVLSIILLSLQCFLYIKSVAKKCTFTFAFTIFLVTAHICGLYILAPKIAIDSQKFFLNGNINQLLLAVLTHKDEWHLNYALTLFIRYGVVFERRLDGWDLPVHILFVVIFSSIISLFINELACAVFPHQGFENYELLGFAEAASTLGVIYCLNGHGTFKQFNLPFGFHVRVSRSFQRWVAFFCSDVQRAFNFPIGFIGPITSGILCFHLFSKLQ</sequence>
<dbReference type="SUPFAM" id="SSF144091">
    <property type="entry name" value="Rhomboid-like"/>
    <property type="match status" value="1"/>
</dbReference>
<evidence type="ECO:0000256" key="3">
    <source>
        <dbReference type="ARBA" id="ARBA00022989"/>
    </source>
</evidence>
<dbReference type="AlphaFoldDB" id="A0A564YLP0"/>
<comment type="subcellular location">
    <subcellularLocation>
        <location evidence="1">Membrane</location>
        <topology evidence="1">Multi-pass membrane protein</topology>
    </subcellularLocation>
</comment>
<dbReference type="EMBL" id="CABIJS010000277">
    <property type="protein sequence ID" value="VUZ48187.1"/>
    <property type="molecule type" value="Genomic_DNA"/>
</dbReference>
<keyword evidence="4 5" id="KW-0472">Membrane</keyword>
<proteinExistence type="predicted"/>
<name>A0A564YLP0_HYMDI</name>
<evidence type="ECO:0000256" key="2">
    <source>
        <dbReference type="ARBA" id="ARBA00022692"/>
    </source>
</evidence>
<gene>
    <name evidence="6" type="ORF">WMSIL1_LOCUS7578</name>
</gene>
<organism evidence="6 7">
    <name type="scientific">Hymenolepis diminuta</name>
    <name type="common">Rat tapeworm</name>
    <dbReference type="NCBI Taxonomy" id="6216"/>
    <lineage>
        <taxon>Eukaryota</taxon>
        <taxon>Metazoa</taxon>
        <taxon>Spiralia</taxon>
        <taxon>Lophotrochozoa</taxon>
        <taxon>Platyhelminthes</taxon>
        <taxon>Cestoda</taxon>
        <taxon>Eucestoda</taxon>
        <taxon>Cyclophyllidea</taxon>
        <taxon>Hymenolepididae</taxon>
        <taxon>Hymenolepis</taxon>
    </lineage>
</organism>
<feature type="transmembrane region" description="Helical" evidence="5">
    <location>
        <begin position="103"/>
        <end position="121"/>
    </location>
</feature>
<reference evidence="6 7" key="1">
    <citation type="submission" date="2019-07" db="EMBL/GenBank/DDBJ databases">
        <authorList>
            <person name="Jastrzebski P J."/>
            <person name="Paukszto L."/>
            <person name="Jastrzebski P J."/>
        </authorList>
    </citation>
    <scope>NUCLEOTIDE SEQUENCE [LARGE SCALE GENOMIC DNA]</scope>
    <source>
        <strain evidence="6 7">WMS-il1</strain>
    </source>
</reference>
<evidence type="ECO:0000313" key="6">
    <source>
        <dbReference type="EMBL" id="VUZ48187.1"/>
    </source>
</evidence>
<evidence type="ECO:0008006" key="8">
    <source>
        <dbReference type="Google" id="ProtNLM"/>
    </source>
</evidence>
<keyword evidence="3 5" id="KW-1133">Transmembrane helix</keyword>
<dbReference type="InterPro" id="IPR035952">
    <property type="entry name" value="Rhomboid-like_sf"/>
</dbReference>
<feature type="non-terminal residue" evidence="6">
    <location>
        <position position="217"/>
    </location>
</feature>
<keyword evidence="2 5" id="KW-0812">Transmembrane</keyword>
<evidence type="ECO:0000256" key="1">
    <source>
        <dbReference type="ARBA" id="ARBA00004141"/>
    </source>
</evidence>
<feature type="transmembrane region" description="Helical" evidence="5">
    <location>
        <begin position="27"/>
        <end position="48"/>
    </location>
</feature>
<evidence type="ECO:0000313" key="7">
    <source>
        <dbReference type="Proteomes" id="UP000321570"/>
    </source>
</evidence>
<evidence type="ECO:0000256" key="4">
    <source>
        <dbReference type="ARBA" id="ARBA00023136"/>
    </source>
</evidence>
<evidence type="ECO:0000256" key="5">
    <source>
        <dbReference type="SAM" id="Phobius"/>
    </source>
</evidence>
<feature type="transmembrane region" description="Helical" evidence="5">
    <location>
        <begin position="193"/>
        <end position="213"/>
    </location>
</feature>
<protein>
    <recommendedName>
        <fullName evidence="8">Peptidase S54 rhomboid domain-containing protein</fullName>
    </recommendedName>
</protein>